<dbReference type="InterPro" id="IPR045220">
    <property type="entry name" value="FRHB/FDHB/HCAR-like"/>
</dbReference>
<protein>
    <recommendedName>
        <fullName evidence="6">Coenzyme F420 hydrogenase/dehydrogenase beta subunit C-terminal domain-containing protein</fullName>
    </recommendedName>
</protein>
<dbReference type="InterPro" id="IPR007525">
    <property type="entry name" value="FrhB_FdhB_C"/>
</dbReference>
<feature type="domain" description="Coenzyme F420 hydrogenase/dehydrogenase beta subunit N-terminal" evidence="2">
    <location>
        <begin position="246"/>
        <end position="318"/>
    </location>
</feature>
<evidence type="ECO:0000259" key="3">
    <source>
        <dbReference type="Pfam" id="PF04432"/>
    </source>
</evidence>
<dbReference type="GO" id="GO:0033354">
    <property type="term" value="P:chlorophyll cycle"/>
    <property type="evidence" value="ECO:0007669"/>
    <property type="project" value="TreeGrafter"/>
</dbReference>
<feature type="domain" description="Coenzyme F420 hydrogenase/dehydrogenase beta subunit C-terminal" evidence="3">
    <location>
        <begin position="327"/>
        <end position="474"/>
    </location>
</feature>
<name>A0A388K6F7_CHABU</name>
<evidence type="ECO:0000256" key="1">
    <source>
        <dbReference type="SAM" id="MobiDB-lite"/>
    </source>
</evidence>
<evidence type="ECO:0000259" key="2">
    <source>
        <dbReference type="Pfam" id="PF04422"/>
    </source>
</evidence>
<dbReference type="EMBL" id="BFEA01000063">
    <property type="protein sequence ID" value="GBG65632.1"/>
    <property type="molecule type" value="Genomic_DNA"/>
</dbReference>
<dbReference type="InterPro" id="IPR007516">
    <property type="entry name" value="Co_F420_Hydgase/DH_bsu_N"/>
</dbReference>
<proteinExistence type="predicted"/>
<accession>A0A388K6F7</accession>
<keyword evidence="5" id="KW-1185">Reference proteome</keyword>
<dbReference type="Pfam" id="PF04432">
    <property type="entry name" value="FrhB_FdhB_C"/>
    <property type="match status" value="1"/>
</dbReference>
<dbReference type="PANTHER" id="PTHR31332">
    <property type="entry name" value="7-HYDROXYMETHYL CHLOROPHYLL A REDUCTASE, CHLOROPLASTIC"/>
    <property type="match status" value="1"/>
</dbReference>
<evidence type="ECO:0000313" key="5">
    <source>
        <dbReference type="Proteomes" id="UP000265515"/>
    </source>
</evidence>
<dbReference type="STRING" id="69332.A0A388K6F7"/>
<evidence type="ECO:0008006" key="6">
    <source>
        <dbReference type="Google" id="ProtNLM"/>
    </source>
</evidence>
<dbReference type="Proteomes" id="UP000265515">
    <property type="component" value="Unassembled WGS sequence"/>
</dbReference>
<dbReference type="OrthoDB" id="191568at2759"/>
<dbReference type="GO" id="GO:0009507">
    <property type="term" value="C:chloroplast"/>
    <property type="evidence" value="ECO:0007669"/>
    <property type="project" value="TreeGrafter"/>
</dbReference>
<dbReference type="PANTHER" id="PTHR31332:SF0">
    <property type="entry name" value="7-HYDROXYMETHYL CHLOROPHYLL A REDUCTASE, CHLOROPLASTIC"/>
    <property type="match status" value="1"/>
</dbReference>
<dbReference type="GO" id="GO:0090415">
    <property type="term" value="F:7-hydroxymethyl chlorophyll a reductase activity"/>
    <property type="evidence" value="ECO:0007669"/>
    <property type="project" value="TreeGrafter"/>
</dbReference>
<feature type="region of interest" description="Disordered" evidence="1">
    <location>
        <begin position="603"/>
        <end position="639"/>
    </location>
</feature>
<dbReference type="Gramene" id="GBG65632">
    <property type="protein sequence ID" value="GBG65632"/>
    <property type="gene ID" value="CBR_g51515"/>
</dbReference>
<dbReference type="AlphaFoldDB" id="A0A388K6F7"/>
<organism evidence="4 5">
    <name type="scientific">Chara braunii</name>
    <name type="common">Braun's stonewort</name>
    <dbReference type="NCBI Taxonomy" id="69332"/>
    <lineage>
        <taxon>Eukaryota</taxon>
        <taxon>Viridiplantae</taxon>
        <taxon>Streptophyta</taxon>
        <taxon>Charophyceae</taxon>
        <taxon>Charales</taxon>
        <taxon>Characeae</taxon>
        <taxon>Chara</taxon>
    </lineage>
</organism>
<feature type="compositionally biased region" description="Basic and acidic residues" evidence="1">
    <location>
        <begin position="624"/>
        <end position="639"/>
    </location>
</feature>
<evidence type="ECO:0000313" key="4">
    <source>
        <dbReference type="EMBL" id="GBG65632.1"/>
    </source>
</evidence>
<dbReference type="Pfam" id="PF04422">
    <property type="entry name" value="FrhB_FdhB_N"/>
    <property type="match status" value="1"/>
</dbReference>
<sequence>MAQFYWWTCLRELPAASSYLFPDSVLRSSNLSRCRRAVRHCNELCLYPCSRRTSLVTRRTLRKESNLEGLLLGANQAAPVCKVCSRSRSRMRGYTSLASKCPGLLPNFRKTPTPSLYASLSHRRRLWTDVKKVKRRVAFPLLVAASVDSNLGTTPEQQGAGTKDSDWRSRAKPIRPGSTYPAKEHCSQCGLCDTYYVAHVKDACAFLGEGMSRIDWMEERVHGHRRHRGESTDEFHFGVHKEILFAKKKEPVLGAQWTGIVTTIAVEMLRSGKVEAVVCVQSDPDNRFQPYPVLARTPEEVLAARGVKPMLSPNLNTLALVEAAGVKRLLFCGVGCQVQALRSVEHHLGLEKLYTLGTNCVDNGTRQGFEKFLSVVSDDPATVLHYEFMQDFKVHVKHTDGHTDEIPYFCLPSSELNDVIAPSCYSCFDYANGLADLVVGYMGVPKQPGVPMTRHPQYVVVRNDRGVEMLDLVRPQLETTRTVSEGDRRAFVMQTVEADDKAKLDVDKKTKPMPRFVGNLMAFLLEKVGPKGLEFARFSLDYHTIRNYLYVHRVWGKERADSHVPLYAKQVVDLYNRNGEIDRLLACDVEAYKAAIMPPKKPLGTISKQEPGFASRRVGSPSNAERDSLSKEDPKRTRQELDVESATISQENELLAVFVGAGLAAWLLYNLFQAGLFNDDLSIHQSGLLLQVLHVHNFT</sequence>
<comment type="caution">
    <text evidence="4">The sequence shown here is derived from an EMBL/GenBank/DDBJ whole genome shotgun (WGS) entry which is preliminary data.</text>
</comment>
<gene>
    <name evidence="4" type="ORF">CBR_g51515</name>
</gene>
<reference evidence="4 5" key="1">
    <citation type="journal article" date="2018" name="Cell">
        <title>The Chara Genome: Secondary Complexity and Implications for Plant Terrestrialization.</title>
        <authorList>
            <person name="Nishiyama T."/>
            <person name="Sakayama H."/>
            <person name="Vries J.D."/>
            <person name="Buschmann H."/>
            <person name="Saint-Marcoux D."/>
            <person name="Ullrich K.K."/>
            <person name="Haas F.B."/>
            <person name="Vanderstraeten L."/>
            <person name="Becker D."/>
            <person name="Lang D."/>
            <person name="Vosolsobe S."/>
            <person name="Rombauts S."/>
            <person name="Wilhelmsson P.K.I."/>
            <person name="Janitza P."/>
            <person name="Kern R."/>
            <person name="Heyl A."/>
            <person name="Rumpler F."/>
            <person name="Villalobos L.I.A.C."/>
            <person name="Clay J.M."/>
            <person name="Skokan R."/>
            <person name="Toyoda A."/>
            <person name="Suzuki Y."/>
            <person name="Kagoshima H."/>
            <person name="Schijlen E."/>
            <person name="Tajeshwar N."/>
            <person name="Catarino B."/>
            <person name="Hetherington A.J."/>
            <person name="Saltykova A."/>
            <person name="Bonnot C."/>
            <person name="Breuninger H."/>
            <person name="Symeonidi A."/>
            <person name="Radhakrishnan G.V."/>
            <person name="Van Nieuwerburgh F."/>
            <person name="Deforce D."/>
            <person name="Chang C."/>
            <person name="Karol K.G."/>
            <person name="Hedrich R."/>
            <person name="Ulvskov P."/>
            <person name="Glockner G."/>
            <person name="Delwiche C.F."/>
            <person name="Petrasek J."/>
            <person name="Van de Peer Y."/>
            <person name="Friml J."/>
            <person name="Beilby M."/>
            <person name="Dolan L."/>
            <person name="Kohara Y."/>
            <person name="Sugano S."/>
            <person name="Fujiyama A."/>
            <person name="Delaux P.-M."/>
            <person name="Quint M."/>
            <person name="TheiBen G."/>
            <person name="Hagemann M."/>
            <person name="Harholt J."/>
            <person name="Dunand C."/>
            <person name="Zachgo S."/>
            <person name="Langdale J."/>
            <person name="Maumus F."/>
            <person name="Straeten D.V.D."/>
            <person name="Gould S.B."/>
            <person name="Rensing S.A."/>
        </authorList>
    </citation>
    <scope>NUCLEOTIDE SEQUENCE [LARGE SCALE GENOMIC DNA]</scope>
    <source>
        <strain evidence="4 5">S276</strain>
    </source>
</reference>